<dbReference type="STRING" id="1641875.XM53_09515"/>
<dbReference type="SUPFAM" id="SSF47473">
    <property type="entry name" value="EF-hand"/>
    <property type="match status" value="1"/>
</dbReference>
<evidence type="ECO:0000313" key="6">
    <source>
        <dbReference type="EMBL" id="KRS12803.1"/>
    </source>
</evidence>
<gene>
    <name evidence="6" type="ORF">XM53_09515</name>
</gene>
<feature type="region of interest" description="Disordered" evidence="3">
    <location>
        <begin position="93"/>
        <end position="157"/>
    </location>
</feature>
<keyword evidence="7" id="KW-1185">Reference proteome</keyword>
<keyword evidence="2" id="KW-0677">Repeat</keyword>
<dbReference type="PROSITE" id="PS50222">
    <property type="entry name" value="EF_HAND_2"/>
    <property type="match status" value="2"/>
</dbReference>
<evidence type="ECO:0000256" key="3">
    <source>
        <dbReference type="SAM" id="MobiDB-lite"/>
    </source>
</evidence>
<dbReference type="Gene3D" id="1.10.238.10">
    <property type="entry name" value="EF-hand"/>
    <property type="match status" value="3"/>
</dbReference>
<accession>A0A0T5NV26</accession>
<keyword evidence="4" id="KW-0732">Signal</keyword>
<dbReference type="PANTHER" id="PTHR10827">
    <property type="entry name" value="RETICULOCALBIN"/>
    <property type="match status" value="1"/>
</dbReference>
<dbReference type="SMART" id="SM00054">
    <property type="entry name" value="EFh"/>
    <property type="match status" value="4"/>
</dbReference>
<keyword evidence="1" id="KW-0479">Metal-binding</keyword>
<dbReference type="InterPro" id="IPR018247">
    <property type="entry name" value="EF_Hand_1_Ca_BS"/>
</dbReference>
<proteinExistence type="predicted"/>
<feature type="compositionally biased region" description="Basic and acidic residues" evidence="3">
    <location>
        <begin position="134"/>
        <end position="143"/>
    </location>
</feature>
<feature type="chain" id="PRO_5006663947" description="EF-hand domain-containing protein" evidence="4">
    <location>
        <begin position="25"/>
        <end position="157"/>
    </location>
</feature>
<dbReference type="PROSITE" id="PS00018">
    <property type="entry name" value="EF_HAND_1"/>
    <property type="match status" value="2"/>
</dbReference>
<evidence type="ECO:0000256" key="2">
    <source>
        <dbReference type="ARBA" id="ARBA00022737"/>
    </source>
</evidence>
<feature type="domain" description="EF-hand" evidence="5">
    <location>
        <begin position="108"/>
        <end position="143"/>
    </location>
</feature>
<dbReference type="OrthoDB" id="5470953at2"/>
<sequence length="157" mass="17042">MKNLMMMSALGMSIVLGGAVQGMAASGEGKGPRHSFEQLDTNGDGQLTRDEMQAHMKARFDAADTNGDGVMSLEEMQARGQERAAKRAAKMIERLDTDGDGGVSFDEAQARRGGKMFERADTDGDGAISQAEFDTAREKMREMHAKRHGKKSEQNAE</sequence>
<feature type="domain" description="EF-hand" evidence="5">
    <location>
        <begin position="27"/>
        <end position="62"/>
    </location>
</feature>
<evidence type="ECO:0000313" key="7">
    <source>
        <dbReference type="Proteomes" id="UP000051295"/>
    </source>
</evidence>
<dbReference type="Pfam" id="PF13202">
    <property type="entry name" value="EF-hand_5"/>
    <property type="match status" value="2"/>
</dbReference>
<evidence type="ECO:0000256" key="4">
    <source>
        <dbReference type="SAM" id="SignalP"/>
    </source>
</evidence>
<reference evidence="6 7" key="1">
    <citation type="submission" date="2015-04" db="EMBL/GenBank/DDBJ databases">
        <title>The draft genome sequence of Roseovarius sp.R12b.</title>
        <authorList>
            <person name="Li G."/>
            <person name="Lai Q."/>
            <person name="Shao Z."/>
            <person name="Yan P."/>
        </authorList>
    </citation>
    <scope>NUCLEOTIDE SEQUENCE [LARGE SCALE GENOMIC DNA]</scope>
    <source>
        <strain evidence="6 7">R12B</strain>
    </source>
</reference>
<dbReference type="InterPro" id="IPR011992">
    <property type="entry name" value="EF-hand-dom_pair"/>
</dbReference>
<feature type="signal peptide" evidence="4">
    <location>
        <begin position="1"/>
        <end position="24"/>
    </location>
</feature>
<dbReference type="InterPro" id="IPR002048">
    <property type="entry name" value="EF_hand_dom"/>
</dbReference>
<dbReference type="Pfam" id="PF13499">
    <property type="entry name" value="EF-hand_7"/>
    <property type="match status" value="1"/>
</dbReference>
<evidence type="ECO:0000259" key="5">
    <source>
        <dbReference type="PROSITE" id="PS50222"/>
    </source>
</evidence>
<dbReference type="GO" id="GO:0005509">
    <property type="term" value="F:calcium ion binding"/>
    <property type="evidence" value="ECO:0007669"/>
    <property type="project" value="InterPro"/>
</dbReference>
<dbReference type="AlphaFoldDB" id="A0A0T5NV26"/>
<dbReference type="Proteomes" id="UP000051295">
    <property type="component" value="Unassembled WGS sequence"/>
</dbReference>
<dbReference type="PANTHER" id="PTHR10827:SF98">
    <property type="entry name" value="45 KDA CALCIUM-BINDING PROTEIN"/>
    <property type="match status" value="1"/>
</dbReference>
<name>A0A0T5NV26_9RHOB</name>
<dbReference type="PATRIC" id="fig|1641875.4.peg.4313"/>
<organism evidence="6 7">
    <name type="scientific">Roseovarius atlanticus</name>
    <dbReference type="NCBI Taxonomy" id="1641875"/>
    <lineage>
        <taxon>Bacteria</taxon>
        <taxon>Pseudomonadati</taxon>
        <taxon>Pseudomonadota</taxon>
        <taxon>Alphaproteobacteria</taxon>
        <taxon>Rhodobacterales</taxon>
        <taxon>Roseobacteraceae</taxon>
        <taxon>Roseovarius</taxon>
    </lineage>
</organism>
<dbReference type="EMBL" id="LAXJ01000008">
    <property type="protein sequence ID" value="KRS12803.1"/>
    <property type="molecule type" value="Genomic_DNA"/>
</dbReference>
<dbReference type="RefSeq" id="WP_057792681.1">
    <property type="nucleotide sequence ID" value="NZ_LAXJ01000008.1"/>
</dbReference>
<comment type="caution">
    <text evidence="6">The sequence shown here is derived from an EMBL/GenBank/DDBJ whole genome shotgun (WGS) entry which is preliminary data.</text>
</comment>
<protein>
    <recommendedName>
        <fullName evidence="5">EF-hand domain-containing protein</fullName>
    </recommendedName>
</protein>
<evidence type="ECO:0000256" key="1">
    <source>
        <dbReference type="ARBA" id="ARBA00022723"/>
    </source>
</evidence>